<accession>A0A9D3VHE5</accession>
<evidence type="ECO:0000313" key="3">
    <source>
        <dbReference type="Proteomes" id="UP000828251"/>
    </source>
</evidence>
<dbReference type="EMBL" id="JAIQCV010000007">
    <property type="protein sequence ID" value="KAH1082272.1"/>
    <property type="molecule type" value="Genomic_DNA"/>
</dbReference>
<feature type="compositionally biased region" description="Polar residues" evidence="1">
    <location>
        <begin position="82"/>
        <end position="95"/>
    </location>
</feature>
<comment type="caution">
    <text evidence="2">The sequence shown here is derived from an EMBL/GenBank/DDBJ whole genome shotgun (WGS) entry which is preliminary data.</text>
</comment>
<feature type="compositionally biased region" description="Acidic residues" evidence="1">
    <location>
        <begin position="66"/>
        <end position="78"/>
    </location>
</feature>
<feature type="compositionally biased region" description="Basic and acidic residues" evidence="1">
    <location>
        <begin position="52"/>
        <end position="65"/>
    </location>
</feature>
<dbReference type="Proteomes" id="UP000828251">
    <property type="component" value="Unassembled WGS sequence"/>
</dbReference>
<dbReference type="AlphaFoldDB" id="A0A9D3VHE5"/>
<gene>
    <name evidence="2" type="ORF">J1N35_022033</name>
</gene>
<keyword evidence="3" id="KW-1185">Reference proteome</keyword>
<reference evidence="2 3" key="1">
    <citation type="journal article" date="2021" name="Plant Biotechnol. J.">
        <title>Multi-omics assisted identification of the key and species-specific regulatory components of drought-tolerant mechanisms in Gossypium stocksii.</title>
        <authorList>
            <person name="Yu D."/>
            <person name="Ke L."/>
            <person name="Zhang D."/>
            <person name="Wu Y."/>
            <person name="Sun Y."/>
            <person name="Mei J."/>
            <person name="Sun J."/>
            <person name="Sun Y."/>
        </authorList>
    </citation>
    <scope>NUCLEOTIDE SEQUENCE [LARGE SCALE GENOMIC DNA]</scope>
    <source>
        <strain evidence="3">cv. E1</strain>
        <tissue evidence="2">Leaf</tissue>
    </source>
</reference>
<organism evidence="2 3">
    <name type="scientific">Gossypium stocksii</name>
    <dbReference type="NCBI Taxonomy" id="47602"/>
    <lineage>
        <taxon>Eukaryota</taxon>
        <taxon>Viridiplantae</taxon>
        <taxon>Streptophyta</taxon>
        <taxon>Embryophyta</taxon>
        <taxon>Tracheophyta</taxon>
        <taxon>Spermatophyta</taxon>
        <taxon>Magnoliopsida</taxon>
        <taxon>eudicotyledons</taxon>
        <taxon>Gunneridae</taxon>
        <taxon>Pentapetalae</taxon>
        <taxon>rosids</taxon>
        <taxon>malvids</taxon>
        <taxon>Malvales</taxon>
        <taxon>Malvaceae</taxon>
        <taxon>Malvoideae</taxon>
        <taxon>Gossypium</taxon>
    </lineage>
</organism>
<sequence>MKMAPAPPNKSTKAKVKNINRPIKWKHRLSRDVRYNIRLLESMKIGMDIDSSEGKEGVTEPKVEKEEEIDDEATEDGDFASYQGNLDSAFSSTRQPRGGPVFRDPSDQPWMQPSRPTVSRKGKRIVGISECFEDDSDQLHQVTLKDYTTFRASMRRWTPELVSNPGKTLGIVCIALSLKDNLKHYITLSS</sequence>
<protein>
    <submittedName>
        <fullName evidence="2">Uncharacterized protein</fullName>
    </submittedName>
</protein>
<feature type="region of interest" description="Disordered" evidence="1">
    <location>
        <begin position="50"/>
        <end position="119"/>
    </location>
</feature>
<proteinExistence type="predicted"/>
<name>A0A9D3VHE5_9ROSI</name>
<evidence type="ECO:0000256" key="1">
    <source>
        <dbReference type="SAM" id="MobiDB-lite"/>
    </source>
</evidence>
<evidence type="ECO:0000313" key="2">
    <source>
        <dbReference type="EMBL" id="KAH1082272.1"/>
    </source>
</evidence>